<evidence type="ECO:0000256" key="3">
    <source>
        <dbReference type="ARBA" id="ARBA00022448"/>
    </source>
</evidence>
<evidence type="ECO:0000256" key="4">
    <source>
        <dbReference type="ARBA" id="ARBA00022729"/>
    </source>
</evidence>
<gene>
    <name evidence="7" type="ORF">P1J78_03725</name>
</gene>
<evidence type="ECO:0000256" key="2">
    <source>
        <dbReference type="ARBA" id="ARBA00009023"/>
    </source>
</evidence>
<comment type="caution">
    <text evidence="7">The sequence shown here is derived from an EMBL/GenBank/DDBJ whole genome shotgun (WGS) entry which is preliminary data.</text>
</comment>
<dbReference type="InterPro" id="IPR038404">
    <property type="entry name" value="TRAP_DctP_sf"/>
</dbReference>
<dbReference type="PANTHER" id="PTHR33376">
    <property type="match status" value="1"/>
</dbReference>
<dbReference type="RefSeq" id="WP_275565977.1">
    <property type="nucleotide sequence ID" value="NZ_JARGYC010000006.1"/>
</dbReference>
<dbReference type="AlphaFoldDB" id="A0AAE3NRX4"/>
<dbReference type="NCBIfam" id="TIGR00787">
    <property type="entry name" value="dctP"/>
    <property type="match status" value="1"/>
</dbReference>
<protein>
    <submittedName>
        <fullName evidence="7">Sialic acid TRAP transporter substrate-binding protein SiaP</fullName>
    </submittedName>
</protein>
<dbReference type="Pfam" id="PF03480">
    <property type="entry name" value="DctP"/>
    <property type="match status" value="1"/>
</dbReference>
<dbReference type="Gene3D" id="3.40.190.170">
    <property type="entry name" value="Bacterial extracellular solute-binding protein, family 7"/>
    <property type="match status" value="1"/>
</dbReference>
<name>A0AAE3NRX4_9RHOB</name>
<keyword evidence="3" id="KW-0813">Transport</keyword>
<keyword evidence="5" id="KW-0574">Periplasm</keyword>
<dbReference type="Proteomes" id="UP001220964">
    <property type="component" value="Unassembled WGS sequence"/>
</dbReference>
<reference evidence="7" key="1">
    <citation type="submission" date="2023-03" db="EMBL/GenBank/DDBJ databases">
        <title>Multiphase analysis and comparison of six strains from genera Psychromarinibacter, Lutimaribacter, and Maritimibacter, including a novel species: Psychromarinibacter sediminicola sp. nov.</title>
        <authorList>
            <person name="Wang Y.-H."/>
            <person name="Ye M.-Q."/>
            <person name="Du Z.-J."/>
        </authorList>
    </citation>
    <scope>NUCLEOTIDE SEQUENCE</scope>
    <source>
        <strain evidence="7">C21-152</strain>
    </source>
</reference>
<dbReference type="EMBL" id="JARGYC010000006">
    <property type="protein sequence ID" value="MDF0599835.1"/>
    <property type="molecule type" value="Genomic_DNA"/>
</dbReference>
<comment type="subcellular location">
    <subcellularLocation>
        <location evidence="1">Periplasm</location>
    </subcellularLocation>
</comment>
<proteinExistence type="inferred from homology"/>
<evidence type="ECO:0000256" key="5">
    <source>
        <dbReference type="ARBA" id="ARBA00022764"/>
    </source>
</evidence>
<sequence length="324" mass="34967">MKHFALGGVLAIGLAMPVLAQDQITLRLGMQGTEGDPQHQGVVEAARVLEESSDGRITLEIFPNSQLGNFTEMMEQLKLGELDFTLNPFGGMNPWVERAIVADTPYVAQDFEHLQAMIASDWGQSIQDELRSEHGLLIIDDWYFGTRHTTSNAAIESAADFDGMRLRVPNSAPLLSWARAMGASPTPVAFAEVYLALQTNQVDGQENPLPTIDSMGFMEVQSHLALTGHLVQDQAIIASAATWDTLSEEDKALVTAAFEAGGDVNDRVVREREASLIADFEAEGATVTEPDRAALSELMASVYADLDERFGDGTVASLTGLAGD</sequence>
<dbReference type="GO" id="GO:0055085">
    <property type="term" value="P:transmembrane transport"/>
    <property type="evidence" value="ECO:0007669"/>
    <property type="project" value="InterPro"/>
</dbReference>
<evidence type="ECO:0000313" key="7">
    <source>
        <dbReference type="EMBL" id="MDF0599835.1"/>
    </source>
</evidence>
<dbReference type="NCBIfam" id="NF037995">
    <property type="entry name" value="TRAP_S1"/>
    <property type="match status" value="1"/>
</dbReference>
<comment type="similarity">
    <text evidence="2">Belongs to the bacterial solute-binding protein 7 family.</text>
</comment>
<feature type="chain" id="PRO_5042052435" evidence="6">
    <location>
        <begin position="21"/>
        <end position="324"/>
    </location>
</feature>
<evidence type="ECO:0000313" key="8">
    <source>
        <dbReference type="Proteomes" id="UP001220964"/>
    </source>
</evidence>
<dbReference type="CDD" id="cd13672">
    <property type="entry name" value="PBP2_TRAP_Siap"/>
    <property type="match status" value="1"/>
</dbReference>
<evidence type="ECO:0000256" key="6">
    <source>
        <dbReference type="SAM" id="SignalP"/>
    </source>
</evidence>
<dbReference type="PANTHER" id="PTHR33376:SF4">
    <property type="entry name" value="SIALIC ACID-BINDING PERIPLASMIC PROTEIN SIAP"/>
    <property type="match status" value="1"/>
</dbReference>
<accession>A0AAE3NRX4</accession>
<dbReference type="InterPro" id="IPR004682">
    <property type="entry name" value="TRAP_DctP"/>
</dbReference>
<organism evidence="7 8">
    <name type="scientific">Psychromarinibacter sediminicola</name>
    <dbReference type="NCBI Taxonomy" id="3033385"/>
    <lineage>
        <taxon>Bacteria</taxon>
        <taxon>Pseudomonadati</taxon>
        <taxon>Pseudomonadota</taxon>
        <taxon>Alphaproteobacteria</taxon>
        <taxon>Rhodobacterales</taxon>
        <taxon>Paracoccaceae</taxon>
        <taxon>Psychromarinibacter</taxon>
    </lineage>
</organism>
<feature type="signal peptide" evidence="6">
    <location>
        <begin position="1"/>
        <end position="20"/>
    </location>
</feature>
<keyword evidence="4 6" id="KW-0732">Signal</keyword>
<keyword evidence="8" id="KW-1185">Reference proteome</keyword>
<evidence type="ECO:0000256" key="1">
    <source>
        <dbReference type="ARBA" id="ARBA00004418"/>
    </source>
</evidence>
<dbReference type="PIRSF" id="PIRSF006470">
    <property type="entry name" value="DctB"/>
    <property type="match status" value="1"/>
</dbReference>
<dbReference type="GO" id="GO:0030288">
    <property type="term" value="C:outer membrane-bounded periplasmic space"/>
    <property type="evidence" value="ECO:0007669"/>
    <property type="project" value="InterPro"/>
</dbReference>
<dbReference type="InterPro" id="IPR018389">
    <property type="entry name" value="DctP_fam"/>
</dbReference>